<protein>
    <submittedName>
        <fullName evidence="1">Uncharacterized protein</fullName>
    </submittedName>
</protein>
<organism evidence="1 2">
    <name type="scientific">Choristoneura fumiferana</name>
    <name type="common">Spruce budworm moth</name>
    <name type="synonym">Archips fumiferana</name>
    <dbReference type="NCBI Taxonomy" id="7141"/>
    <lineage>
        <taxon>Eukaryota</taxon>
        <taxon>Metazoa</taxon>
        <taxon>Ecdysozoa</taxon>
        <taxon>Arthropoda</taxon>
        <taxon>Hexapoda</taxon>
        <taxon>Insecta</taxon>
        <taxon>Pterygota</taxon>
        <taxon>Neoptera</taxon>
        <taxon>Endopterygota</taxon>
        <taxon>Lepidoptera</taxon>
        <taxon>Glossata</taxon>
        <taxon>Ditrysia</taxon>
        <taxon>Tortricoidea</taxon>
        <taxon>Tortricidae</taxon>
        <taxon>Tortricinae</taxon>
        <taxon>Choristoneura</taxon>
    </lineage>
</organism>
<evidence type="ECO:0000313" key="2">
    <source>
        <dbReference type="Proteomes" id="UP001064048"/>
    </source>
</evidence>
<reference evidence="1 2" key="1">
    <citation type="journal article" date="2022" name="Genome Biol. Evol.">
        <title>The Spruce Budworm Genome: Reconstructing the Evolutionary History of Antifreeze Proteins.</title>
        <authorList>
            <person name="Beliveau C."/>
            <person name="Gagne P."/>
            <person name="Picq S."/>
            <person name="Vernygora O."/>
            <person name="Keeling C.I."/>
            <person name="Pinkney K."/>
            <person name="Doucet D."/>
            <person name="Wen F."/>
            <person name="Johnston J.S."/>
            <person name="Maaroufi H."/>
            <person name="Boyle B."/>
            <person name="Laroche J."/>
            <person name="Dewar K."/>
            <person name="Juretic N."/>
            <person name="Blackburn G."/>
            <person name="Nisole A."/>
            <person name="Brunet B."/>
            <person name="Brandao M."/>
            <person name="Lumley L."/>
            <person name="Duan J."/>
            <person name="Quan G."/>
            <person name="Lucarotti C.J."/>
            <person name="Roe A.D."/>
            <person name="Sperling F.A.H."/>
            <person name="Levesque R.C."/>
            <person name="Cusson M."/>
        </authorList>
    </citation>
    <scope>NUCLEOTIDE SEQUENCE [LARGE SCALE GENOMIC DNA]</scope>
    <source>
        <strain evidence="1">Glfc:IPQL:Cfum</strain>
    </source>
</reference>
<name>A0ACC0K9I2_CHOFU</name>
<evidence type="ECO:0000313" key="1">
    <source>
        <dbReference type="EMBL" id="KAI8432910.1"/>
    </source>
</evidence>
<gene>
    <name evidence="1" type="ORF">MSG28_013820</name>
</gene>
<comment type="caution">
    <text evidence="1">The sequence shown here is derived from an EMBL/GenBank/DDBJ whole genome shotgun (WGS) entry which is preliminary data.</text>
</comment>
<keyword evidence="2" id="KW-1185">Reference proteome</keyword>
<accession>A0ACC0K9I2</accession>
<sequence>MTKLVNTKAARMNPCLKEQDQSYECLNKHGFDHKKCEAYFDNYNTCKKFWGKVYSDRKAKGVHPFLPEVEERDKIKSDYMKTVKDSIS</sequence>
<dbReference type="Proteomes" id="UP001064048">
    <property type="component" value="Chromosome 24"/>
</dbReference>
<dbReference type="EMBL" id="CM046124">
    <property type="protein sequence ID" value="KAI8432910.1"/>
    <property type="molecule type" value="Genomic_DNA"/>
</dbReference>
<proteinExistence type="predicted"/>